<dbReference type="RefSeq" id="WP_162086458.1">
    <property type="nucleotide sequence ID" value="NZ_AP021883.1"/>
</dbReference>
<geneLocation type="plasmid" evidence="2">
    <name>sgtm_pl2 dna</name>
</geneLocation>
<dbReference type="Proteomes" id="UP000463939">
    <property type="component" value="Plasmid SGTM_pl2"/>
</dbReference>
<evidence type="ECO:0000313" key="2">
    <source>
        <dbReference type="Proteomes" id="UP000463939"/>
    </source>
</evidence>
<gene>
    <name evidence="1" type="ORF">SFSGTM_32820</name>
</gene>
<dbReference type="EMBL" id="AP021883">
    <property type="protein sequence ID" value="BBP02574.1"/>
    <property type="molecule type" value="Genomic_DNA"/>
</dbReference>
<sequence>MDSSDWIELNKFGAETSIKFLKKSTVVGVEVRQEQSYVTVHIETEKATIIYARFDGMTKEVMTKARTEAQFLLAEICRSGFNKPREYADFPPLVGESESEYEARSKIDAVTYRHQNRDFPEFYLSRED</sequence>
<protein>
    <submittedName>
        <fullName evidence="1">Uncharacterized protein</fullName>
    </submittedName>
</protein>
<dbReference type="AlphaFoldDB" id="A0A809RP77"/>
<evidence type="ECO:0000313" key="1">
    <source>
        <dbReference type="EMBL" id="BBP02574.1"/>
    </source>
</evidence>
<reference evidence="2" key="1">
    <citation type="submission" date="2019-11" db="EMBL/GenBank/DDBJ databases">
        <title>Isolation and characterization of a novel species in the genus Sulfuriferula.</title>
        <authorList>
            <person name="Mochizuki J."/>
            <person name="Kojima H."/>
            <person name="Fukui M."/>
        </authorList>
    </citation>
    <scope>NUCLEOTIDE SEQUENCE [LARGE SCALE GENOMIC DNA]</scope>
    <source>
        <strain evidence="2">SGTM</strain>
        <plasmid evidence="2">sgtm_pl2 dna</plasmid>
    </source>
</reference>
<keyword evidence="2" id="KW-1185">Reference proteome</keyword>
<proteinExistence type="predicted"/>
<organism evidence="1 2">
    <name type="scientific">Sulfuriferula nivalis</name>
    <dbReference type="NCBI Taxonomy" id="2675298"/>
    <lineage>
        <taxon>Bacteria</taxon>
        <taxon>Pseudomonadati</taxon>
        <taxon>Pseudomonadota</taxon>
        <taxon>Betaproteobacteria</taxon>
        <taxon>Nitrosomonadales</taxon>
        <taxon>Sulfuricellaceae</taxon>
        <taxon>Sulfuriferula</taxon>
    </lineage>
</organism>
<name>A0A809RP77_9PROT</name>
<accession>A0A809RP77</accession>
<dbReference type="KEGG" id="sniv:SFSGTM_32820"/>
<keyword evidence="1" id="KW-0614">Plasmid</keyword>